<dbReference type="SMART" id="SM00380">
    <property type="entry name" value="AP2"/>
    <property type="match status" value="1"/>
</dbReference>
<dbReference type="CDD" id="cd00018">
    <property type="entry name" value="AP2"/>
    <property type="match status" value="1"/>
</dbReference>
<accession>A0A072UTU8</accession>
<dbReference type="InterPro" id="IPR036188">
    <property type="entry name" value="FAD/NAD-bd_sf"/>
</dbReference>
<keyword evidence="8" id="KW-0804">Transcription</keyword>
<evidence type="ECO:0000256" key="1">
    <source>
        <dbReference type="ARBA" id="ARBA00001974"/>
    </source>
</evidence>
<dbReference type="PANTHER" id="PTHR46496:SF1">
    <property type="entry name" value="ZEAXANTHIN EPOXIDASE, CHLOROPLASTIC"/>
    <property type="match status" value="1"/>
</dbReference>
<feature type="domain" description="AP2/ERF" evidence="10">
    <location>
        <begin position="307"/>
        <end position="373"/>
    </location>
</feature>
<dbReference type="Gene3D" id="3.30.730.10">
    <property type="entry name" value="AP2/ERF domain"/>
    <property type="match status" value="1"/>
</dbReference>
<protein>
    <submittedName>
        <fullName evidence="11">AP2 domain class transcription factor</fullName>
    </submittedName>
</protein>
<dbReference type="GO" id="GO:0005634">
    <property type="term" value="C:nucleus"/>
    <property type="evidence" value="ECO:0007669"/>
    <property type="project" value="UniProtKB-SubCell"/>
</dbReference>
<evidence type="ECO:0000313" key="12">
    <source>
        <dbReference type="EnsemblPlants" id="KEH32766"/>
    </source>
</evidence>
<dbReference type="SUPFAM" id="SSF50249">
    <property type="entry name" value="Nucleic acid-binding proteins"/>
    <property type="match status" value="1"/>
</dbReference>
<keyword evidence="9" id="KW-0539">Nucleus</keyword>
<dbReference type="Pfam" id="PF13450">
    <property type="entry name" value="NAD_binding_8"/>
    <property type="match status" value="1"/>
</dbReference>
<dbReference type="GO" id="GO:0003700">
    <property type="term" value="F:DNA-binding transcription factor activity"/>
    <property type="evidence" value="ECO:0007669"/>
    <property type="project" value="InterPro"/>
</dbReference>
<evidence type="ECO:0000259" key="10">
    <source>
        <dbReference type="PROSITE" id="PS51032"/>
    </source>
</evidence>
<dbReference type="STRING" id="3880.A0A072UTU8"/>
<dbReference type="GO" id="GO:0003677">
    <property type="term" value="F:DNA binding"/>
    <property type="evidence" value="ECO:0007669"/>
    <property type="project" value="UniProtKB-KW"/>
</dbReference>
<dbReference type="InterPro" id="IPR036955">
    <property type="entry name" value="AP2/ERF_dom_sf"/>
</dbReference>
<comment type="subcellular location">
    <subcellularLocation>
        <location evidence="2">Nucleus</location>
    </subcellularLocation>
</comment>
<evidence type="ECO:0000256" key="3">
    <source>
        <dbReference type="ARBA" id="ARBA00022630"/>
    </source>
</evidence>
<dbReference type="Pfam" id="PF00847">
    <property type="entry name" value="AP2"/>
    <property type="match status" value="1"/>
</dbReference>
<dbReference type="HOGENOM" id="CLU_646215_0_0_1"/>
<evidence type="ECO:0000256" key="5">
    <source>
        <dbReference type="ARBA" id="ARBA00023002"/>
    </source>
</evidence>
<dbReference type="Gene3D" id="2.40.50.140">
    <property type="entry name" value="Nucleic acid-binding proteins"/>
    <property type="match status" value="1"/>
</dbReference>
<dbReference type="PROSITE" id="PS51032">
    <property type="entry name" value="AP2_ERF"/>
    <property type="match status" value="1"/>
</dbReference>
<dbReference type="SUPFAM" id="SSF51905">
    <property type="entry name" value="FAD/NAD(P)-binding domain"/>
    <property type="match status" value="1"/>
</dbReference>
<reference evidence="12" key="3">
    <citation type="submission" date="2015-04" db="UniProtKB">
        <authorList>
            <consortium name="EnsemblPlants"/>
        </authorList>
    </citation>
    <scope>IDENTIFICATION</scope>
    <source>
        <strain evidence="12">cv. Jemalong A17</strain>
    </source>
</reference>
<dbReference type="Proteomes" id="UP000002051">
    <property type="component" value="Chromosome 4"/>
</dbReference>
<evidence type="ECO:0000256" key="2">
    <source>
        <dbReference type="ARBA" id="ARBA00004123"/>
    </source>
</evidence>
<dbReference type="Gene3D" id="3.50.50.60">
    <property type="entry name" value="FAD/NAD(P)-binding domain"/>
    <property type="match status" value="1"/>
</dbReference>
<keyword evidence="4" id="KW-0274">FAD</keyword>
<keyword evidence="5" id="KW-0560">Oxidoreductase</keyword>
<dbReference type="InterPro" id="IPR001471">
    <property type="entry name" value="AP2/ERF_dom"/>
</dbReference>
<dbReference type="EMBL" id="CM001220">
    <property type="protein sequence ID" value="KEH32766.1"/>
    <property type="molecule type" value="Genomic_DNA"/>
</dbReference>
<evidence type="ECO:0000256" key="7">
    <source>
        <dbReference type="ARBA" id="ARBA00023125"/>
    </source>
</evidence>
<organism evidence="11 13">
    <name type="scientific">Medicago truncatula</name>
    <name type="common">Barrel medic</name>
    <name type="synonym">Medicago tribuloides</name>
    <dbReference type="NCBI Taxonomy" id="3880"/>
    <lineage>
        <taxon>Eukaryota</taxon>
        <taxon>Viridiplantae</taxon>
        <taxon>Streptophyta</taxon>
        <taxon>Embryophyta</taxon>
        <taxon>Tracheophyta</taxon>
        <taxon>Spermatophyta</taxon>
        <taxon>Magnoliopsida</taxon>
        <taxon>eudicotyledons</taxon>
        <taxon>Gunneridae</taxon>
        <taxon>Pentapetalae</taxon>
        <taxon>rosids</taxon>
        <taxon>fabids</taxon>
        <taxon>Fabales</taxon>
        <taxon>Fabaceae</taxon>
        <taxon>Papilionoideae</taxon>
        <taxon>50 kb inversion clade</taxon>
        <taxon>NPAAA clade</taxon>
        <taxon>Hologalegina</taxon>
        <taxon>IRL clade</taxon>
        <taxon>Trifolieae</taxon>
        <taxon>Medicago</taxon>
    </lineage>
</organism>
<dbReference type="InterPro" id="IPR016177">
    <property type="entry name" value="DNA-bd_dom_sf"/>
</dbReference>
<dbReference type="AlphaFoldDB" id="A0A072UTU8"/>
<reference evidence="11 13" key="1">
    <citation type="journal article" date="2011" name="Nature">
        <title>The Medicago genome provides insight into the evolution of rhizobial symbioses.</title>
        <authorList>
            <person name="Young N.D."/>
            <person name="Debelle F."/>
            <person name="Oldroyd G.E."/>
            <person name="Geurts R."/>
            <person name="Cannon S.B."/>
            <person name="Udvardi M.K."/>
            <person name="Benedito V.A."/>
            <person name="Mayer K.F."/>
            <person name="Gouzy J."/>
            <person name="Schoof H."/>
            <person name="Van de Peer Y."/>
            <person name="Proost S."/>
            <person name="Cook D.R."/>
            <person name="Meyers B.C."/>
            <person name="Spannagl M."/>
            <person name="Cheung F."/>
            <person name="De Mita S."/>
            <person name="Krishnakumar V."/>
            <person name="Gundlach H."/>
            <person name="Zhou S."/>
            <person name="Mudge J."/>
            <person name="Bharti A.K."/>
            <person name="Murray J.D."/>
            <person name="Naoumkina M.A."/>
            <person name="Rosen B."/>
            <person name="Silverstein K.A."/>
            <person name="Tang H."/>
            <person name="Rombauts S."/>
            <person name="Zhao P.X."/>
            <person name="Zhou P."/>
            <person name="Barbe V."/>
            <person name="Bardou P."/>
            <person name="Bechner M."/>
            <person name="Bellec A."/>
            <person name="Berger A."/>
            <person name="Berges H."/>
            <person name="Bidwell S."/>
            <person name="Bisseling T."/>
            <person name="Choisne N."/>
            <person name="Couloux A."/>
            <person name="Denny R."/>
            <person name="Deshpande S."/>
            <person name="Dai X."/>
            <person name="Doyle J.J."/>
            <person name="Dudez A.M."/>
            <person name="Farmer A.D."/>
            <person name="Fouteau S."/>
            <person name="Franken C."/>
            <person name="Gibelin C."/>
            <person name="Gish J."/>
            <person name="Goldstein S."/>
            <person name="Gonzalez A.J."/>
            <person name="Green P.J."/>
            <person name="Hallab A."/>
            <person name="Hartog M."/>
            <person name="Hua A."/>
            <person name="Humphray S.J."/>
            <person name="Jeong D.H."/>
            <person name="Jing Y."/>
            <person name="Jocker A."/>
            <person name="Kenton S.M."/>
            <person name="Kim D.J."/>
            <person name="Klee K."/>
            <person name="Lai H."/>
            <person name="Lang C."/>
            <person name="Lin S."/>
            <person name="Macmil S.L."/>
            <person name="Magdelenat G."/>
            <person name="Matthews L."/>
            <person name="McCorrison J."/>
            <person name="Monaghan E.L."/>
            <person name="Mun J.H."/>
            <person name="Najar F.Z."/>
            <person name="Nicholson C."/>
            <person name="Noirot C."/>
            <person name="O'Bleness M."/>
            <person name="Paule C.R."/>
            <person name="Poulain J."/>
            <person name="Prion F."/>
            <person name="Qin B."/>
            <person name="Qu C."/>
            <person name="Retzel E.F."/>
            <person name="Riddle C."/>
            <person name="Sallet E."/>
            <person name="Samain S."/>
            <person name="Samson N."/>
            <person name="Sanders I."/>
            <person name="Saurat O."/>
            <person name="Scarpelli C."/>
            <person name="Schiex T."/>
            <person name="Segurens B."/>
            <person name="Severin A.J."/>
            <person name="Sherrier D.J."/>
            <person name="Shi R."/>
            <person name="Sims S."/>
            <person name="Singer S.R."/>
            <person name="Sinharoy S."/>
            <person name="Sterck L."/>
            <person name="Viollet A."/>
            <person name="Wang B.B."/>
            <person name="Wang K."/>
            <person name="Wang M."/>
            <person name="Wang X."/>
            <person name="Warfsmann J."/>
            <person name="Weissenbach J."/>
            <person name="White D.D."/>
            <person name="White J.D."/>
            <person name="Wiley G.B."/>
            <person name="Wincker P."/>
            <person name="Xing Y."/>
            <person name="Yang L."/>
            <person name="Yao Z."/>
            <person name="Ying F."/>
            <person name="Zhai J."/>
            <person name="Zhou L."/>
            <person name="Zuber A."/>
            <person name="Denarie J."/>
            <person name="Dixon R.A."/>
            <person name="May G.D."/>
            <person name="Schwartz D.C."/>
            <person name="Rogers J."/>
            <person name="Quetier F."/>
            <person name="Town C.D."/>
            <person name="Roe B.A."/>
        </authorList>
    </citation>
    <scope>NUCLEOTIDE SEQUENCE [LARGE SCALE GENOMIC DNA]</scope>
    <source>
        <strain evidence="11">A17</strain>
        <strain evidence="12 13">cv. Jemalong A17</strain>
    </source>
</reference>
<keyword evidence="7" id="KW-0238">DNA-binding</keyword>
<evidence type="ECO:0000256" key="4">
    <source>
        <dbReference type="ARBA" id="ARBA00022827"/>
    </source>
</evidence>
<comment type="cofactor">
    <cofactor evidence="1">
        <name>FAD</name>
        <dbReference type="ChEBI" id="CHEBI:57692"/>
    </cofactor>
</comment>
<proteinExistence type="predicted"/>
<evidence type="ECO:0000256" key="9">
    <source>
        <dbReference type="ARBA" id="ARBA00023242"/>
    </source>
</evidence>
<dbReference type="EnsemblPlants" id="KEH32766">
    <property type="protein sequence ID" value="KEH32766"/>
    <property type="gene ID" value="MTR_4g134870"/>
</dbReference>
<reference evidence="11 13" key="2">
    <citation type="journal article" date="2014" name="BMC Genomics">
        <title>An improved genome release (version Mt4.0) for the model legume Medicago truncatula.</title>
        <authorList>
            <person name="Tang H."/>
            <person name="Krishnakumar V."/>
            <person name="Bidwell S."/>
            <person name="Rosen B."/>
            <person name="Chan A."/>
            <person name="Zhou S."/>
            <person name="Gentzbittel L."/>
            <person name="Childs K.L."/>
            <person name="Yandell M."/>
            <person name="Gundlach H."/>
            <person name="Mayer K.F."/>
            <person name="Schwartz D.C."/>
            <person name="Town C.D."/>
        </authorList>
    </citation>
    <scope>GENOME REANNOTATION</scope>
    <source>
        <strain evidence="11">A17</strain>
        <strain evidence="12 13">cv. Jemalong A17</strain>
    </source>
</reference>
<name>A0A072UTU8_MEDTR</name>
<keyword evidence="3" id="KW-0285">Flavoprotein</keyword>
<evidence type="ECO:0000256" key="6">
    <source>
        <dbReference type="ARBA" id="ARBA00023015"/>
    </source>
</evidence>
<evidence type="ECO:0000313" key="13">
    <source>
        <dbReference type="Proteomes" id="UP000002051"/>
    </source>
</evidence>
<dbReference type="SUPFAM" id="SSF54171">
    <property type="entry name" value="DNA-binding domain"/>
    <property type="match status" value="1"/>
</dbReference>
<evidence type="ECO:0000313" key="11">
    <source>
        <dbReference type="EMBL" id="KEH32766.1"/>
    </source>
</evidence>
<dbReference type="PANTHER" id="PTHR46496">
    <property type="match status" value="1"/>
</dbReference>
<keyword evidence="13" id="KW-1185">Reference proteome</keyword>
<gene>
    <name evidence="11" type="ordered locus">MTR_4g134870</name>
</gene>
<evidence type="ECO:0000256" key="8">
    <source>
        <dbReference type="ARBA" id="ARBA00023163"/>
    </source>
</evidence>
<sequence length="425" mass="46441">MWGEGFKSNDNLSASILLIHEADLKFGSSQVKVFVAGGGIAGLVFALAAKRKEFEVVVFEKDLIAIRGEGQYRGPIQIQINALAALEAIDMDVAEEVIGVGCITGDRIKGLVDGVSGLAVQGIDAFGEVHAMGLRVSPCLEDEFIRTHPKKTIDELVCLDEEGVFVVGGKVEGLVEGAEWWYSAYRCNRSVLAASGSYYCNGCVRHCKVKVKVSDGECKVILVLFDNDVSFIVKKSCAKLVADVKGENADFYPSELKNLIGWTVNKDDNVVAGAQSGEMLSRVTADPHDFVKGSVLLPKMVPADLLGKRKLTKKKSLGKICSRDQRHNKKKNTTRKGRSVWLGTFDSAEDAALAYDQAAFSLRGSKDICKRFNMIAEKSFHKERHCEQRKMLSKGVNSKAGKQLLIISDNQSTCSNSFSEITFNK</sequence>
<dbReference type="GO" id="GO:0016491">
    <property type="term" value="F:oxidoreductase activity"/>
    <property type="evidence" value="ECO:0007669"/>
    <property type="project" value="UniProtKB-KW"/>
</dbReference>
<dbReference type="InterPro" id="IPR012340">
    <property type="entry name" value="NA-bd_OB-fold"/>
</dbReference>
<keyword evidence="6" id="KW-0805">Transcription regulation</keyword>